<dbReference type="Proteomes" id="UP000078428">
    <property type="component" value="Unassembled WGS sequence"/>
</dbReference>
<evidence type="ECO:0000313" key="3">
    <source>
        <dbReference type="EMBL" id="OAN44852.1"/>
    </source>
</evidence>
<dbReference type="Gene3D" id="3.90.550.10">
    <property type="entry name" value="Spore Coat Polysaccharide Biosynthesis Protein SpsA, Chain A"/>
    <property type="match status" value="1"/>
</dbReference>
<dbReference type="STRING" id="1285242.A6A04_08315"/>
<evidence type="ECO:0000313" key="4">
    <source>
        <dbReference type="Proteomes" id="UP000078428"/>
    </source>
</evidence>
<dbReference type="AlphaFoldDB" id="A0A178M7Y1"/>
<dbReference type="CDD" id="cd04182">
    <property type="entry name" value="GT_2_like_f"/>
    <property type="match status" value="1"/>
</dbReference>
<organism evidence="3 4">
    <name type="scientific">Paramagnetospirillum marisnigri</name>
    <dbReference type="NCBI Taxonomy" id="1285242"/>
    <lineage>
        <taxon>Bacteria</taxon>
        <taxon>Pseudomonadati</taxon>
        <taxon>Pseudomonadota</taxon>
        <taxon>Alphaproteobacteria</taxon>
        <taxon>Rhodospirillales</taxon>
        <taxon>Magnetospirillaceae</taxon>
        <taxon>Paramagnetospirillum</taxon>
    </lineage>
</organism>
<feature type="domain" description="MobA-like NTP transferase" evidence="2">
    <location>
        <begin position="1"/>
        <end position="146"/>
    </location>
</feature>
<evidence type="ECO:0000256" key="1">
    <source>
        <dbReference type="ARBA" id="ARBA00022842"/>
    </source>
</evidence>
<comment type="caution">
    <text evidence="3">The sequence shown here is derived from an EMBL/GenBank/DDBJ whole genome shotgun (WGS) entry which is preliminary data.</text>
</comment>
<dbReference type="InterPro" id="IPR029044">
    <property type="entry name" value="Nucleotide-diphossugar_trans"/>
</dbReference>
<keyword evidence="4" id="KW-1185">Reference proteome</keyword>
<accession>A0A178M7Y1</accession>
<gene>
    <name evidence="3" type="ORF">A6A04_08315</name>
</gene>
<dbReference type="EMBL" id="LWQT01000109">
    <property type="protein sequence ID" value="OAN44852.1"/>
    <property type="molecule type" value="Genomic_DNA"/>
</dbReference>
<proteinExistence type="predicted"/>
<dbReference type="Pfam" id="PF12804">
    <property type="entry name" value="NTP_transf_3"/>
    <property type="match status" value="1"/>
</dbReference>
<sequence length="176" mass="17982">MGRDKCLITVDGLPMVGHALRAALDGGLDPVVLVRGAEPLPGLSDRLIQVVNAAPERGMGSSLALGVAALPDDAVAVVVLLADMPRVTAAHVERLAAAFDPGRGVEVVVPVCGGRRGNPVLLGRRLFAGMSALTGDRGAKGLIEGHAALVAELEMDAAVLQDVDSPEDLQAMGEQS</sequence>
<dbReference type="OrthoDB" id="9779263at2"/>
<dbReference type="PANTHER" id="PTHR43777">
    <property type="entry name" value="MOLYBDENUM COFACTOR CYTIDYLYLTRANSFERASE"/>
    <property type="match status" value="1"/>
</dbReference>
<dbReference type="PANTHER" id="PTHR43777:SF1">
    <property type="entry name" value="MOLYBDENUM COFACTOR CYTIDYLYLTRANSFERASE"/>
    <property type="match status" value="1"/>
</dbReference>
<name>A0A178M7Y1_9PROT</name>
<dbReference type="SUPFAM" id="SSF53448">
    <property type="entry name" value="Nucleotide-diphospho-sugar transferases"/>
    <property type="match status" value="1"/>
</dbReference>
<protein>
    <recommendedName>
        <fullName evidence="2">MobA-like NTP transferase domain-containing protein</fullName>
    </recommendedName>
</protein>
<reference evidence="3 4" key="1">
    <citation type="submission" date="2016-04" db="EMBL/GenBank/DDBJ databases">
        <title>Draft genome sequence of freshwater magnetotactic bacteria Magnetospirillum marisnigri SP-1 and Magnetospirillum moscoviense BB-1.</title>
        <authorList>
            <person name="Koziaeva V."/>
            <person name="Dziuba M.V."/>
            <person name="Ivanov T.M."/>
            <person name="Kuznetsov B."/>
            <person name="Grouzdev D.S."/>
        </authorList>
    </citation>
    <scope>NUCLEOTIDE SEQUENCE [LARGE SCALE GENOMIC DNA]</scope>
    <source>
        <strain evidence="3 4">SP-1</strain>
    </source>
</reference>
<keyword evidence="1" id="KW-0460">Magnesium</keyword>
<dbReference type="InterPro" id="IPR025877">
    <property type="entry name" value="MobA-like_NTP_Trfase"/>
</dbReference>
<dbReference type="GO" id="GO:0016779">
    <property type="term" value="F:nucleotidyltransferase activity"/>
    <property type="evidence" value="ECO:0007669"/>
    <property type="project" value="UniProtKB-ARBA"/>
</dbReference>
<evidence type="ECO:0000259" key="2">
    <source>
        <dbReference type="Pfam" id="PF12804"/>
    </source>
</evidence>